<dbReference type="SUPFAM" id="SSF52096">
    <property type="entry name" value="ClpP/crotonase"/>
    <property type="match status" value="1"/>
</dbReference>
<accession>A0A1H9K8G3</accession>
<dbReference type="Gene3D" id="3.90.226.10">
    <property type="entry name" value="2-enoyl-CoA Hydratase, Chain A, domain 1"/>
    <property type="match status" value="1"/>
</dbReference>
<comment type="similarity">
    <text evidence="1">Belongs to the enoyl-CoA hydratase/isomerase family.</text>
</comment>
<gene>
    <name evidence="2" type="ORF">SAMN05216362_13617</name>
</gene>
<evidence type="ECO:0000313" key="2">
    <source>
        <dbReference type="EMBL" id="SEQ95421.1"/>
    </source>
</evidence>
<protein>
    <submittedName>
        <fullName evidence="2">Enoyl-CoA hydratase</fullName>
    </submittedName>
</protein>
<dbReference type="STRING" id="571933.SAMN05216362_13617"/>
<dbReference type="Proteomes" id="UP000199427">
    <property type="component" value="Unassembled WGS sequence"/>
</dbReference>
<dbReference type="RefSeq" id="WP_091774953.1">
    <property type="nucleotide sequence ID" value="NZ_FOES01000036.1"/>
</dbReference>
<dbReference type="NCBIfam" id="NF005804">
    <property type="entry name" value="PRK07659.1"/>
    <property type="match status" value="1"/>
</dbReference>
<keyword evidence="3" id="KW-1185">Reference proteome</keyword>
<dbReference type="EMBL" id="FOES01000036">
    <property type="protein sequence ID" value="SEQ95421.1"/>
    <property type="molecule type" value="Genomic_DNA"/>
</dbReference>
<reference evidence="2 3" key="1">
    <citation type="submission" date="2016-10" db="EMBL/GenBank/DDBJ databases">
        <authorList>
            <person name="de Groot N.N."/>
        </authorList>
    </citation>
    <scope>NUCLEOTIDE SEQUENCE [LARGE SCALE GENOMIC DNA]</scope>
    <source>
        <strain evidence="2 3">DSM 21633</strain>
    </source>
</reference>
<dbReference type="PANTHER" id="PTHR43459">
    <property type="entry name" value="ENOYL-COA HYDRATASE"/>
    <property type="match status" value="1"/>
</dbReference>
<dbReference type="CDD" id="cd06558">
    <property type="entry name" value="crotonase-like"/>
    <property type="match status" value="1"/>
</dbReference>
<organism evidence="2 3">
    <name type="scientific">Piscibacillus halophilus</name>
    <dbReference type="NCBI Taxonomy" id="571933"/>
    <lineage>
        <taxon>Bacteria</taxon>
        <taxon>Bacillati</taxon>
        <taxon>Bacillota</taxon>
        <taxon>Bacilli</taxon>
        <taxon>Bacillales</taxon>
        <taxon>Bacillaceae</taxon>
        <taxon>Piscibacillus</taxon>
    </lineage>
</organism>
<evidence type="ECO:0000256" key="1">
    <source>
        <dbReference type="ARBA" id="ARBA00005254"/>
    </source>
</evidence>
<dbReference type="PANTHER" id="PTHR43459:SF1">
    <property type="entry name" value="EG:BACN32G11.4 PROTEIN"/>
    <property type="match status" value="1"/>
</dbReference>
<dbReference type="Pfam" id="PF00378">
    <property type="entry name" value="ECH_1"/>
    <property type="match status" value="1"/>
</dbReference>
<name>A0A1H9K8G3_9BACI</name>
<dbReference type="Gene3D" id="1.10.12.10">
    <property type="entry name" value="Lyase 2-enoyl-coa Hydratase, Chain A, domain 2"/>
    <property type="match status" value="1"/>
</dbReference>
<dbReference type="InterPro" id="IPR001753">
    <property type="entry name" value="Enoyl-CoA_hydra/iso"/>
</dbReference>
<dbReference type="InterPro" id="IPR029045">
    <property type="entry name" value="ClpP/crotonase-like_dom_sf"/>
</dbReference>
<dbReference type="InterPro" id="IPR014748">
    <property type="entry name" value="Enoyl-CoA_hydra_C"/>
</dbReference>
<dbReference type="GO" id="GO:0003824">
    <property type="term" value="F:catalytic activity"/>
    <property type="evidence" value="ECO:0007669"/>
    <property type="project" value="UniProtKB-ARBA"/>
</dbReference>
<evidence type="ECO:0000313" key="3">
    <source>
        <dbReference type="Proteomes" id="UP000199427"/>
    </source>
</evidence>
<proteinExistence type="inferred from homology"/>
<dbReference type="AlphaFoldDB" id="A0A1H9K8G3"/>
<sequence>MNNTVLVTKDGPITTIKLNRPDQLNAMDVELLTELNDELIKIKEDDSKIVVLTGEGNAFSAGGDMKTMLQNSDPNGFKDVMGIIKNIVTTFYSMPKVTVSVLNGAAAGLGLSVALAADFIIAKEDAKVAMNFIGIGLIPDGGGHFFMEQRLGPVKAKHTIWEGKMMTANEAQTLGLVDLATPDWNQALNHYLNKLQQSPIQSMITSKLIINGKQLPLLEEVLDQETRGQAKMRQTHDHKEGIDAFLNKREPQFIGE</sequence>
<dbReference type="OrthoDB" id="9775794at2"/>